<proteinExistence type="predicted"/>
<dbReference type="EMBL" id="SMKS01000099">
    <property type="protein sequence ID" value="TDC99387.1"/>
    <property type="molecule type" value="Genomic_DNA"/>
</dbReference>
<evidence type="ECO:0000259" key="1">
    <source>
        <dbReference type="Pfam" id="PF00501"/>
    </source>
</evidence>
<dbReference type="OrthoDB" id="9766486at2"/>
<dbReference type="PANTHER" id="PTHR43767:SF1">
    <property type="entry name" value="NONRIBOSOMAL PEPTIDE SYNTHASE PES1 (EUROFUNG)-RELATED"/>
    <property type="match status" value="1"/>
</dbReference>
<accession>A0A4R4V2V8</accession>
<name>A0A4R4V2V8_9PSEU</name>
<reference evidence="2 3" key="1">
    <citation type="submission" date="2019-03" db="EMBL/GenBank/DDBJ databases">
        <title>Draft genome sequences of novel Actinobacteria.</title>
        <authorList>
            <person name="Sahin N."/>
            <person name="Ay H."/>
            <person name="Saygin H."/>
        </authorList>
    </citation>
    <scope>NUCLEOTIDE SEQUENCE [LARGE SCALE GENOMIC DNA]</scope>
    <source>
        <strain evidence="2 3">16K309</strain>
    </source>
</reference>
<dbReference type="Gene3D" id="3.40.50.980">
    <property type="match status" value="1"/>
</dbReference>
<evidence type="ECO:0000313" key="2">
    <source>
        <dbReference type="EMBL" id="TDC99387.1"/>
    </source>
</evidence>
<dbReference type="InterPro" id="IPR050237">
    <property type="entry name" value="ATP-dep_AMP-bd_enzyme"/>
</dbReference>
<comment type="caution">
    <text evidence="2">The sequence shown here is derived from an EMBL/GenBank/DDBJ whole genome shotgun (WGS) entry which is preliminary data.</text>
</comment>
<organism evidence="2 3">
    <name type="scientific">Saccharopolyspora terrae</name>
    <dbReference type="NCBI Taxonomy" id="2530384"/>
    <lineage>
        <taxon>Bacteria</taxon>
        <taxon>Bacillati</taxon>
        <taxon>Actinomycetota</taxon>
        <taxon>Actinomycetes</taxon>
        <taxon>Pseudonocardiales</taxon>
        <taxon>Pseudonocardiaceae</taxon>
        <taxon>Saccharopolyspora</taxon>
    </lineage>
</organism>
<dbReference type="SUPFAM" id="SSF56801">
    <property type="entry name" value="Acetyl-CoA synthetase-like"/>
    <property type="match status" value="1"/>
</dbReference>
<dbReference type="Pfam" id="PF00501">
    <property type="entry name" value="AMP-binding"/>
    <property type="match status" value="1"/>
</dbReference>
<gene>
    <name evidence="2" type="ORF">E1181_29645</name>
</gene>
<dbReference type="PANTHER" id="PTHR43767">
    <property type="entry name" value="LONG-CHAIN-FATTY-ACID--COA LIGASE"/>
    <property type="match status" value="1"/>
</dbReference>
<dbReference type="RefSeq" id="WP_132679713.1">
    <property type="nucleotide sequence ID" value="NZ_SMKS01000099.1"/>
</dbReference>
<feature type="domain" description="AMP-dependent synthetase/ligase" evidence="1">
    <location>
        <begin position="29"/>
        <end position="134"/>
    </location>
</feature>
<dbReference type="Proteomes" id="UP000295674">
    <property type="component" value="Unassembled WGS sequence"/>
</dbReference>
<evidence type="ECO:0000313" key="3">
    <source>
        <dbReference type="Proteomes" id="UP000295674"/>
    </source>
</evidence>
<dbReference type="InterPro" id="IPR000873">
    <property type="entry name" value="AMP-dep_synth/lig_dom"/>
</dbReference>
<dbReference type="AlphaFoldDB" id="A0A4R4V2V8"/>
<keyword evidence="3" id="KW-1185">Reference proteome</keyword>
<protein>
    <recommendedName>
        <fullName evidence="1">AMP-dependent synthetase/ligase domain-containing protein</fullName>
    </recommendedName>
</protein>
<sequence length="190" mass="20807">MATDIEQRRSRLRARFPRWVPRTLGGWLDHCAGEFVDRPFVITDEGTITYAETARWATRLADGLAALGVRPGDRVGILMANYLEFAPVKFAVAKAGAVAVPFNYLYRAEELQYVLGQSECSVLVTMTGFGDLDYLDMLDRIAPCWETGEVAGLPKLRHVVLLSTDGRGHEGVLTVPELGGVLKVGVGDLV</sequence>